<evidence type="ECO:0000256" key="1">
    <source>
        <dbReference type="ARBA" id="ARBA00022737"/>
    </source>
</evidence>
<dbReference type="InterPro" id="IPR056823">
    <property type="entry name" value="TEN-like_YD-shell"/>
</dbReference>
<dbReference type="EMBL" id="JADKFW010000015">
    <property type="protein sequence ID" value="MBK9719041.1"/>
    <property type="molecule type" value="Genomic_DNA"/>
</dbReference>
<organism evidence="3 4">
    <name type="scientific">Candidatus Defluviibacterium haderslevense</name>
    <dbReference type="NCBI Taxonomy" id="2981993"/>
    <lineage>
        <taxon>Bacteria</taxon>
        <taxon>Pseudomonadati</taxon>
        <taxon>Bacteroidota</taxon>
        <taxon>Saprospiria</taxon>
        <taxon>Saprospirales</taxon>
        <taxon>Saprospiraceae</taxon>
        <taxon>Candidatus Defluviibacterium</taxon>
    </lineage>
</organism>
<dbReference type="NCBIfam" id="TIGR03696">
    <property type="entry name" value="Rhs_assc_core"/>
    <property type="match status" value="1"/>
</dbReference>
<proteinExistence type="predicted"/>
<name>A0A9D7SBP6_9BACT</name>
<feature type="domain" description="Teneurin-like YD-shell" evidence="2">
    <location>
        <begin position="43"/>
        <end position="128"/>
    </location>
</feature>
<dbReference type="Proteomes" id="UP000808349">
    <property type="component" value="Unassembled WGS sequence"/>
</dbReference>
<evidence type="ECO:0000313" key="3">
    <source>
        <dbReference type="EMBL" id="MBK9719041.1"/>
    </source>
</evidence>
<evidence type="ECO:0000313" key="4">
    <source>
        <dbReference type="Proteomes" id="UP000808349"/>
    </source>
</evidence>
<gene>
    <name evidence="3" type="ORF">IPO85_16305</name>
</gene>
<protein>
    <submittedName>
        <fullName evidence="3">RHS repeat-associated core domain-containing protein</fullName>
    </submittedName>
</protein>
<evidence type="ECO:0000259" key="2">
    <source>
        <dbReference type="Pfam" id="PF25023"/>
    </source>
</evidence>
<keyword evidence="1" id="KW-0677">Repeat</keyword>
<dbReference type="InterPro" id="IPR022385">
    <property type="entry name" value="Rhs_assc_core"/>
</dbReference>
<dbReference type="AlphaFoldDB" id="A0A9D7SBP6"/>
<accession>A0A9D7SBP6</accession>
<dbReference type="Gene3D" id="2.180.10.10">
    <property type="entry name" value="RHS repeat-associated core"/>
    <property type="match status" value="1"/>
</dbReference>
<sequence>MSDNIFLLLALAKKWNLLKTNKRLKFFIPHLIVDNRQARKWHVINNNNVPYFFHPDHIGSSTFLTDEAGNPYQFMLYLPFGESMAEQKAGGYSTKYRFTGKEVDEETGLYYFGARYYDPRISLWYGVDPMAEKHPNYNPFAYTANNPVRFIDPDGRDWYEDENCNRRFDEKLTKDNQKDFLKDGQRYLGATHSEKTSNGRGTNNYRKDGSVLFGSQQDAVSHMTSITENTGKEQFGFISGDKVLVTPDNVNDGGNSRPWKAGYKIGDGEFKDPITRLDQKFDATVHTHPRDNYYPNSGNAPSGDDMKTLKDHYPSRLGFTIGLGNRKIYKYYIDGNGNDRAQNTRVTIDNFKKFPKR</sequence>
<reference evidence="3 4" key="1">
    <citation type="submission" date="2020-10" db="EMBL/GenBank/DDBJ databases">
        <title>Connecting structure to function with the recovery of over 1000 high-quality activated sludge metagenome-assembled genomes encoding full-length rRNA genes using long-read sequencing.</title>
        <authorList>
            <person name="Singleton C.M."/>
            <person name="Petriglieri F."/>
            <person name="Kristensen J.M."/>
            <person name="Kirkegaard R.H."/>
            <person name="Michaelsen T.Y."/>
            <person name="Andersen M.H."/>
            <person name="Karst S.M."/>
            <person name="Dueholm M.S."/>
            <person name="Nielsen P.H."/>
            <person name="Albertsen M."/>
        </authorList>
    </citation>
    <scope>NUCLEOTIDE SEQUENCE [LARGE SCALE GENOMIC DNA]</scope>
    <source>
        <strain evidence="3">Ribe_18-Q3-R11-54_BAT3C.373</strain>
    </source>
</reference>
<dbReference type="PANTHER" id="PTHR32305">
    <property type="match status" value="1"/>
</dbReference>
<dbReference type="Pfam" id="PF25023">
    <property type="entry name" value="TEN_YD-shell"/>
    <property type="match status" value="1"/>
</dbReference>
<dbReference type="InterPro" id="IPR050708">
    <property type="entry name" value="T6SS_VgrG/RHS"/>
</dbReference>
<comment type="caution">
    <text evidence="3">The sequence shown here is derived from an EMBL/GenBank/DDBJ whole genome shotgun (WGS) entry which is preliminary data.</text>
</comment>
<dbReference type="PANTHER" id="PTHR32305:SF15">
    <property type="entry name" value="PROTEIN RHSA-RELATED"/>
    <property type="match status" value="1"/>
</dbReference>